<dbReference type="EMBL" id="JXTG01000004">
    <property type="protein sequence ID" value="KIP21624.1"/>
    <property type="molecule type" value="Genomic_DNA"/>
</dbReference>
<dbReference type="PATRIC" id="fig|265546.4.peg.1300"/>
<reference evidence="1 2" key="1">
    <citation type="submission" date="2015-01" db="EMBL/GenBank/DDBJ databases">
        <title>Genome sequence of Anoxybacillus ayderensis strain AB04.</title>
        <authorList>
            <person name="Belduz A.O."/>
            <person name="Canakci S."/>
            <person name="Chan K.-G."/>
            <person name="Kahar U.M."/>
            <person name="Yaakob A.S."/>
            <person name="Chan C.S."/>
            <person name="Goh K.M."/>
        </authorList>
    </citation>
    <scope>NUCLEOTIDE SEQUENCE [LARGE SCALE GENOMIC DNA]</scope>
    <source>
        <strain evidence="1 2">AB04</strain>
    </source>
</reference>
<evidence type="ECO:0000313" key="1">
    <source>
        <dbReference type="EMBL" id="KIP21624.1"/>
    </source>
</evidence>
<dbReference type="RefSeq" id="WP_021093798.1">
    <property type="nucleotide sequence ID" value="NZ_ANOC01000003.1"/>
</dbReference>
<name>A0A0D0HN93_9BACL</name>
<sequence>MKWKYVLTNHNETSERHPDEQLKSRYYKTTQAAALKEVKQLFEQMDGYHIVAISEERGEMSVSLTKGKKAFIVVTVISVRPFETAIDFSVTTETKWLPIDFGFSRQLIIRLYDQLAKRLTYIGSGIYSEK</sequence>
<proteinExistence type="predicted"/>
<comment type="caution">
    <text evidence="1">The sequence shown here is derived from an EMBL/GenBank/DDBJ whole genome shotgun (WGS) entry which is preliminary data.</text>
</comment>
<evidence type="ECO:0000313" key="2">
    <source>
        <dbReference type="Proteomes" id="UP000032047"/>
    </source>
</evidence>
<protein>
    <submittedName>
        <fullName evidence="1">Uncharacterized protein</fullName>
    </submittedName>
</protein>
<keyword evidence="2" id="KW-1185">Reference proteome</keyword>
<organism evidence="1 2">
    <name type="scientific">Anoxybacillus ayderensis</name>
    <dbReference type="NCBI Taxonomy" id="265546"/>
    <lineage>
        <taxon>Bacteria</taxon>
        <taxon>Bacillati</taxon>
        <taxon>Bacillota</taxon>
        <taxon>Bacilli</taxon>
        <taxon>Bacillales</taxon>
        <taxon>Anoxybacillaceae</taxon>
        <taxon>Anoxybacillus</taxon>
    </lineage>
</organism>
<gene>
    <name evidence="1" type="ORF">JV16_01303</name>
</gene>
<accession>A0A0D0HN93</accession>
<dbReference type="Proteomes" id="UP000032047">
    <property type="component" value="Unassembled WGS sequence"/>
</dbReference>
<dbReference type="AlphaFoldDB" id="A0A0D0HN93"/>
<accession>A0A7W0C3E1</accession>